<keyword evidence="2" id="KW-1185">Reference proteome</keyword>
<accession>A0A841R564</accession>
<dbReference type="RefSeq" id="WP_184743482.1">
    <property type="nucleotide sequence ID" value="NZ_JACHGJ010000001.1"/>
</dbReference>
<proteinExistence type="predicted"/>
<reference evidence="1 2" key="1">
    <citation type="submission" date="2020-08" db="EMBL/GenBank/DDBJ databases">
        <title>Genomic Encyclopedia of Type Strains, Phase IV (KMG-IV): sequencing the most valuable type-strain genomes for metagenomic binning, comparative biology and taxonomic classification.</title>
        <authorList>
            <person name="Goeker M."/>
        </authorList>
    </citation>
    <scope>NUCLEOTIDE SEQUENCE [LARGE SCALE GENOMIC DNA]</scope>
    <source>
        <strain evidence="1 2">DSM 2461</strain>
    </source>
</reference>
<dbReference type="AlphaFoldDB" id="A0A841R564"/>
<protein>
    <submittedName>
        <fullName evidence="1">Uncharacterized protein</fullName>
    </submittedName>
</protein>
<comment type="caution">
    <text evidence="1">The sequence shown here is derived from an EMBL/GenBank/DDBJ whole genome shotgun (WGS) entry which is preliminary data.</text>
</comment>
<name>A0A841R564_9SPIO</name>
<dbReference type="EMBL" id="JACHGJ010000001">
    <property type="protein sequence ID" value="MBB6478953.1"/>
    <property type="molecule type" value="Genomic_DNA"/>
</dbReference>
<organism evidence="1 2">
    <name type="scientific">Spirochaeta isovalerica</name>
    <dbReference type="NCBI Taxonomy" id="150"/>
    <lineage>
        <taxon>Bacteria</taxon>
        <taxon>Pseudomonadati</taxon>
        <taxon>Spirochaetota</taxon>
        <taxon>Spirochaetia</taxon>
        <taxon>Spirochaetales</taxon>
        <taxon>Spirochaetaceae</taxon>
        <taxon>Spirochaeta</taxon>
    </lineage>
</organism>
<gene>
    <name evidence="1" type="ORF">HNR50_000586</name>
</gene>
<evidence type="ECO:0000313" key="2">
    <source>
        <dbReference type="Proteomes" id="UP000587760"/>
    </source>
</evidence>
<sequence>MMKQYYRIIINLFVFFSVFTSLTAMGSKDDPIENEALSLTGIIRITGSSPNIHVTLKTQEGISFFLIGEKADELGSHHQLQKVKIVYKQLSPQKPGKPAEIDVLSYEIIN</sequence>
<dbReference type="Proteomes" id="UP000587760">
    <property type="component" value="Unassembled WGS sequence"/>
</dbReference>
<evidence type="ECO:0000313" key="1">
    <source>
        <dbReference type="EMBL" id="MBB6478953.1"/>
    </source>
</evidence>